<feature type="transmembrane region" description="Helical" evidence="2">
    <location>
        <begin position="182"/>
        <end position="201"/>
    </location>
</feature>
<feature type="transmembrane region" description="Helical" evidence="2">
    <location>
        <begin position="154"/>
        <end position="176"/>
    </location>
</feature>
<dbReference type="EMBL" id="CP032514">
    <property type="protein sequence ID" value="AYD90737.1"/>
    <property type="molecule type" value="Genomic_DNA"/>
</dbReference>
<keyword evidence="2" id="KW-1133">Transmembrane helix</keyword>
<protein>
    <submittedName>
        <fullName evidence="3">Uncharacterized protein</fullName>
    </submittedName>
</protein>
<proteinExistence type="predicted"/>
<evidence type="ECO:0000256" key="2">
    <source>
        <dbReference type="SAM" id="Phobius"/>
    </source>
</evidence>
<organism evidence="3 4">
    <name type="scientific">Actinomyces lilanjuaniae</name>
    <dbReference type="NCBI Taxonomy" id="2321394"/>
    <lineage>
        <taxon>Bacteria</taxon>
        <taxon>Bacillati</taxon>
        <taxon>Actinomycetota</taxon>
        <taxon>Actinomycetes</taxon>
        <taxon>Actinomycetales</taxon>
        <taxon>Actinomycetaceae</taxon>
        <taxon>Actinomyces</taxon>
    </lineage>
</organism>
<keyword evidence="4" id="KW-1185">Reference proteome</keyword>
<feature type="transmembrane region" description="Helical" evidence="2">
    <location>
        <begin position="12"/>
        <end position="36"/>
    </location>
</feature>
<keyword evidence="2" id="KW-0812">Transmembrane</keyword>
<evidence type="ECO:0000313" key="4">
    <source>
        <dbReference type="Proteomes" id="UP000273001"/>
    </source>
</evidence>
<evidence type="ECO:0000313" key="3">
    <source>
        <dbReference type="EMBL" id="AYD90737.1"/>
    </source>
</evidence>
<feature type="compositionally biased region" description="Gly residues" evidence="1">
    <location>
        <begin position="100"/>
        <end position="116"/>
    </location>
</feature>
<keyword evidence="2" id="KW-0472">Membrane</keyword>
<reference evidence="3 4" key="1">
    <citation type="submission" date="2018-09" db="EMBL/GenBank/DDBJ databases">
        <authorList>
            <person name="Li J."/>
        </authorList>
    </citation>
    <scope>NUCLEOTIDE SEQUENCE [LARGE SCALE GENOMIC DNA]</scope>
    <source>
        <strain evidence="3 4">2129</strain>
    </source>
</reference>
<dbReference type="Proteomes" id="UP000273001">
    <property type="component" value="Chromosome"/>
</dbReference>
<feature type="region of interest" description="Disordered" evidence="1">
    <location>
        <begin position="74"/>
        <end position="136"/>
    </location>
</feature>
<sequence>MNLAENAEAGRLWVPPWLVAVLGGAGLVAAAGYLAWAGGAPVRHEEQRWQPRLLDAAAGLTAGRVQVADPARLLAGSGSGQGDSGDAYLDGVDGRPDGRAGSGWGAEPGGTAGGVPGQPDRAAEGSPPLRVSVNSAPRPIMGASTVEQSVHAPAGVAGAVGGFMMAAAVVCAVLALVLGPSWLIATAALSLGGLVSVRLAGDWLGVV</sequence>
<name>A0ABN5PTU5_9ACTO</name>
<accession>A0ABN5PTU5</accession>
<gene>
    <name evidence="3" type="ORF">D5R93_01960</name>
</gene>
<evidence type="ECO:0000256" key="1">
    <source>
        <dbReference type="SAM" id="MobiDB-lite"/>
    </source>
</evidence>